<accession>A0AAW9ACD0</accession>
<feature type="transmembrane region" description="Helical" evidence="6">
    <location>
        <begin position="526"/>
        <end position="548"/>
    </location>
</feature>
<dbReference type="InterPro" id="IPR052536">
    <property type="entry name" value="ABC-4_Integral_Memb_Prot"/>
</dbReference>
<evidence type="ECO:0000256" key="1">
    <source>
        <dbReference type="ARBA" id="ARBA00004651"/>
    </source>
</evidence>
<comment type="similarity">
    <text evidence="6">Belongs to the ABC-4 integral membrane protein family.</text>
</comment>
<proteinExistence type="inferred from homology"/>
<feature type="transmembrane region" description="Helical" evidence="6">
    <location>
        <begin position="583"/>
        <end position="608"/>
    </location>
</feature>
<gene>
    <name evidence="8" type="ORF">QTL97_18165</name>
</gene>
<feature type="domain" description="ABC3 transporter permease C-terminal" evidence="7">
    <location>
        <begin position="61"/>
        <end position="175"/>
    </location>
</feature>
<dbReference type="InterPro" id="IPR027022">
    <property type="entry name" value="ABC_permease_BceB-typ"/>
</dbReference>
<dbReference type="AlphaFoldDB" id="A0AAW9ACD0"/>
<evidence type="ECO:0000313" key="8">
    <source>
        <dbReference type="EMBL" id="MDW0118852.1"/>
    </source>
</evidence>
<dbReference type="PIRSF" id="PIRSF018968">
    <property type="entry name" value="ABC_permease_BceB"/>
    <property type="match status" value="1"/>
</dbReference>
<evidence type="ECO:0000256" key="3">
    <source>
        <dbReference type="ARBA" id="ARBA00022692"/>
    </source>
</evidence>
<dbReference type="EMBL" id="JAUBDJ010000019">
    <property type="protein sequence ID" value="MDW0118852.1"/>
    <property type="molecule type" value="Genomic_DNA"/>
</dbReference>
<dbReference type="GO" id="GO:0005886">
    <property type="term" value="C:plasma membrane"/>
    <property type="evidence" value="ECO:0007669"/>
    <property type="project" value="UniProtKB-SubCell"/>
</dbReference>
<dbReference type="InterPro" id="IPR003838">
    <property type="entry name" value="ABC3_permease_C"/>
</dbReference>
<dbReference type="GO" id="GO:0055085">
    <property type="term" value="P:transmembrane transport"/>
    <property type="evidence" value="ECO:0007669"/>
    <property type="project" value="UniProtKB-UniRule"/>
</dbReference>
<keyword evidence="5 6" id="KW-0472">Membrane</keyword>
<evidence type="ECO:0000259" key="7">
    <source>
        <dbReference type="Pfam" id="PF02687"/>
    </source>
</evidence>
<keyword evidence="9" id="KW-1185">Reference proteome</keyword>
<feature type="domain" description="ABC3 transporter permease C-terminal" evidence="7">
    <location>
        <begin position="533"/>
        <end position="634"/>
    </location>
</feature>
<dbReference type="RefSeq" id="WP_283733179.1">
    <property type="nucleotide sequence ID" value="NZ_CP125968.1"/>
</dbReference>
<keyword evidence="2 6" id="KW-1003">Cell membrane</keyword>
<evidence type="ECO:0000256" key="2">
    <source>
        <dbReference type="ARBA" id="ARBA00022475"/>
    </source>
</evidence>
<feature type="transmembrane region" description="Helical" evidence="6">
    <location>
        <begin position="61"/>
        <end position="82"/>
    </location>
</feature>
<protein>
    <submittedName>
        <fullName evidence="8">FtsX-like permease family protein</fullName>
    </submittedName>
</protein>
<evidence type="ECO:0000313" key="9">
    <source>
        <dbReference type="Proteomes" id="UP001271648"/>
    </source>
</evidence>
<keyword evidence="4 6" id="KW-1133">Transmembrane helix</keyword>
<dbReference type="Proteomes" id="UP001271648">
    <property type="component" value="Unassembled WGS sequence"/>
</dbReference>
<evidence type="ECO:0000256" key="6">
    <source>
        <dbReference type="PIRNR" id="PIRNR018968"/>
    </source>
</evidence>
<reference evidence="8 9" key="1">
    <citation type="submission" date="2023-06" db="EMBL/GenBank/DDBJ databases">
        <title>Sporosarcina sp. nov., isolated from Korean traditional fermented seafood 'Jeotgal'.</title>
        <authorList>
            <person name="Yang A.I."/>
            <person name="Shin N.-R."/>
        </authorList>
    </citation>
    <scope>NUCLEOTIDE SEQUENCE [LARGE SCALE GENOMIC DNA]</scope>
    <source>
        <strain evidence="8 9">KCTC43456</strain>
    </source>
</reference>
<evidence type="ECO:0000256" key="5">
    <source>
        <dbReference type="ARBA" id="ARBA00023136"/>
    </source>
</evidence>
<dbReference type="Pfam" id="PF02687">
    <property type="entry name" value="FtsX"/>
    <property type="match status" value="2"/>
</dbReference>
<keyword evidence="3 6" id="KW-0812">Transmembrane</keyword>
<evidence type="ECO:0000256" key="4">
    <source>
        <dbReference type="ARBA" id="ARBA00022989"/>
    </source>
</evidence>
<feature type="transmembrane region" description="Helical" evidence="6">
    <location>
        <begin position="289"/>
        <end position="310"/>
    </location>
</feature>
<feature type="transmembrane region" description="Helical" evidence="6">
    <location>
        <begin position="200"/>
        <end position="221"/>
    </location>
</feature>
<feature type="transmembrane region" description="Helical" evidence="6">
    <location>
        <begin position="21"/>
        <end position="41"/>
    </location>
</feature>
<feature type="transmembrane region" description="Helical" evidence="6">
    <location>
        <begin position="614"/>
        <end position="638"/>
    </location>
</feature>
<name>A0AAW9ACD0_9BACL</name>
<feature type="transmembrane region" description="Helical" evidence="6">
    <location>
        <begin position="155"/>
        <end position="179"/>
    </location>
</feature>
<dbReference type="PANTHER" id="PTHR46795:SF3">
    <property type="entry name" value="ABC TRANSPORTER PERMEASE"/>
    <property type="match status" value="1"/>
</dbReference>
<dbReference type="PANTHER" id="PTHR46795">
    <property type="entry name" value="ABC TRANSPORTER PERMEASE-RELATED-RELATED"/>
    <property type="match status" value="1"/>
</dbReference>
<comment type="subcellular location">
    <subcellularLocation>
        <location evidence="1 6">Cell membrane</location>
        <topology evidence="1 6">Multi-pass membrane protein</topology>
    </subcellularLocation>
</comment>
<feature type="transmembrane region" description="Helical" evidence="6">
    <location>
        <begin position="227"/>
        <end position="257"/>
    </location>
</feature>
<comment type="caution">
    <text evidence="8">The sequence shown here is derived from an EMBL/GenBank/DDBJ whole genome shotgun (WGS) entry which is preliminary data.</text>
</comment>
<organism evidence="8 9">
    <name type="scientific">Sporosarcina thermotolerans</name>
    <dbReference type="NCBI Taxonomy" id="633404"/>
    <lineage>
        <taxon>Bacteria</taxon>
        <taxon>Bacillati</taxon>
        <taxon>Bacillota</taxon>
        <taxon>Bacilli</taxon>
        <taxon>Bacillales</taxon>
        <taxon>Caryophanaceae</taxon>
        <taxon>Sporosarcina</taxon>
    </lineage>
</organism>
<keyword evidence="6" id="KW-0813">Transport</keyword>
<sequence>MTALTLFDLVIRSMRKNIKHYYLYFFALIFSVVLYFVFATLQHDPSVVSRSGGSMGAAFKVAGILLLFIAGIFVVYANAIFLKRRSREIGLYQLIGLTKGSVSRLLIIENSLLSAGALAIGIGIGILVSRVFLLLLMKLIGFDGFIEVAFSTAAVIQTVVVFLGIIILTSIQMIVAVYRNTLLGLFNAEKKGDHPKKPKAFRSALLAILGMALIAFGYWLSGRMLNALLLINMVVVLAATILGTYLLFRVTISWLLYQIRKRKQGHLGLYNSLSLAPLMHRMKANANSLTIITVLSAMTLTMLAGSYSLYYSTEKELRLVYPFDFSFDNFWYEDGQEASAKFVSELDKQNIAYTVSTVETLKVEGEFEKGSAPEMISTSFGAIIISDKNLQQAGADIEISDPDAAYLYDASIYWLLKTIEVPFNVELSNSEIESDMKVVKVNEGNALNTSGSTQLVVKDAFYQELKGQFLNDENGWRISNTYAIDVPDHDQLVEASAIFKRINEENDQHGFDYYSQYVSSMEFNGLLIFISGFLGLVFLISTGSILYFKQMTEAEQEKSSYTTLRQLGFTVQDIMRGIVRKQVFVFGVPLIIGLLHSIFAIKAASFMFMSDITLPASIAMGIYALIYLIFAFLTVGYYRKTVKAAL</sequence>
<feature type="transmembrane region" description="Helical" evidence="6">
    <location>
        <begin position="112"/>
        <end position="135"/>
    </location>
</feature>